<dbReference type="GO" id="GO:0033557">
    <property type="term" value="C:Slx1-Slx4 complex"/>
    <property type="evidence" value="ECO:0007669"/>
    <property type="project" value="UniProtKB-UniRule"/>
</dbReference>
<feature type="compositionally biased region" description="Basic and acidic residues" evidence="10">
    <location>
        <begin position="133"/>
        <end position="161"/>
    </location>
</feature>
<keyword evidence="7 9" id="KW-0539">Nucleus</keyword>
<dbReference type="GO" id="GO:0006310">
    <property type="term" value="P:DNA recombination"/>
    <property type="evidence" value="ECO:0007669"/>
    <property type="project" value="UniProtKB-UniRule"/>
</dbReference>
<dbReference type="OrthoDB" id="5349119at2759"/>
<dbReference type="KEGG" id="glz:GLAREA_08293"/>
<dbReference type="CDD" id="cd22999">
    <property type="entry name" value="SAP_SLX4"/>
    <property type="match status" value="1"/>
</dbReference>
<keyword evidence="4 9" id="KW-0227">DNA damage</keyword>
<comment type="subcellular location">
    <subcellularLocation>
        <location evidence="1 9">Nucleus</location>
    </subcellularLocation>
</comment>
<evidence type="ECO:0000256" key="6">
    <source>
        <dbReference type="ARBA" id="ARBA00023204"/>
    </source>
</evidence>
<dbReference type="HOGENOM" id="CLU_005957_1_0_1"/>
<protein>
    <recommendedName>
        <fullName evidence="8 9">Structure-specific endonuclease subunit SLX4</fullName>
    </recommendedName>
</protein>
<feature type="compositionally biased region" description="Polar residues" evidence="10">
    <location>
        <begin position="660"/>
        <end position="671"/>
    </location>
</feature>
<feature type="compositionally biased region" description="Polar residues" evidence="10">
    <location>
        <begin position="579"/>
        <end position="592"/>
    </location>
</feature>
<evidence type="ECO:0000256" key="1">
    <source>
        <dbReference type="ARBA" id="ARBA00004123"/>
    </source>
</evidence>
<evidence type="ECO:0000256" key="2">
    <source>
        <dbReference type="ARBA" id="ARBA00006661"/>
    </source>
</evidence>
<feature type="region of interest" description="Disordered" evidence="10">
    <location>
        <begin position="660"/>
        <end position="804"/>
    </location>
</feature>
<keyword evidence="6 9" id="KW-0234">DNA repair</keyword>
<dbReference type="EMBL" id="KE145373">
    <property type="protein sequence ID" value="EPE24441.1"/>
    <property type="molecule type" value="Genomic_DNA"/>
</dbReference>
<feature type="compositionally biased region" description="Basic and acidic residues" evidence="10">
    <location>
        <begin position="715"/>
        <end position="724"/>
    </location>
</feature>
<evidence type="ECO:0000256" key="3">
    <source>
        <dbReference type="ARBA" id="ARBA00022553"/>
    </source>
</evidence>
<evidence type="ECO:0000313" key="12">
    <source>
        <dbReference type="Proteomes" id="UP000016922"/>
    </source>
</evidence>
<accession>S3CX92</accession>
<feature type="compositionally biased region" description="Basic and acidic residues" evidence="10">
    <location>
        <begin position="672"/>
        <end position="685"/>
    </location>
</feature>
<keyword evidence="12" id="KW-1185">Reference proteome</keyword>
<feature type="compositionally biased region" description="Basic residues" evidence="10">
    <location>
        <begin position="390"/>
        <end position="399"/>
    </location>
</feature>
<name>S3CX92_GLAL2</name>
<dbReference type="GO" id="GO:0017108">
    <property type="term" value="F:5'-flap endonuclease activity"/>
    <property type="evidence" value="ECO:0007669"/>
    <property type="project" value="InterPro"/>
</dbReference>
<feature type="region of interest" description="Disordered" evidence="10">
    <location>
        <begin position="378"/>
        <end position="399"/>
    </location>
</feature>
<gene>
    <name evidence="9" type="primary">SLX4</name>
    <name evidence="11" type="ORF">GLAREA_08293</name>
</gene>
<comment type="subunit">
    <text evidence="9">Forms a heterodimer with SLX1.</text>
</comment>
<dbReference type="STRING" id="1116229.S3CX92"/>
<dbReference type="InterPro" id="IPR018574">
    <property type="entry name" value="Structure-sp_endonuc_su_Slx4"/>
</dbReference>
<dbReference type="GeneID" id="19467342"/>
<evidence type="ECO:0000256" key="8">
    <source>
        <dbReference type="ARBA" id="ARBA00029496"/>
    </source>
</evidence>
<dbReference type="HAMAP" id="MF_03110">
    <property type="entry name" value="Endonuc_su_Slx4"/>
    <property type="match status" value="1"/>
</dbReference>
<dbReference type="GO" id="GO:0006281">
    <property type="term" value="P:DNA repair"/>
    <property type="evidence" value="ECO:0007669"/>
    <property type="project" value="UniProtKB-UniRule"/>
</dbReference>
<keyword evidence="5 9" id="KW-0233">DNA recombination</keyword>
<dbReference type="Pfam" id="PF09494">
    <property type="entry name" value="Slx4"/>
    <property type="match status" value="1"/>
</dbReference>
<dbReference type="AlphaFoldDB" id="S3CX92"/>
<sequence>MASTDIFRIPSSPLKQSFAMSSSPLPAPSELYQKKVPKIIAKRDSIAASANLFSPIDNTPGFVKVSQLDLRNLDPSRVVSTVKEDKLATKVPTKVVAKPRAKNHSTSTSKISDEKLSAAPKKTATKKSQVPKEPLEEQKVKKPRAKKADLNGESKPRKKANDAVVDLENGDGSIVKEKKPRKSRAKKTPEDLQTKLSGSVTKASTKPEKSGSKQTVIQESLNIEAECVDYGLVKAVKRKANWSPPHKSSITGLQNAGSIAGDLTARSPGSDSSTSNSFSNLLGSFGFTNIETTNSMTTKQSKETGVVRKRKLLELVSMNATATNAPAEAATPKTKAPKKKARTITDLATSAFNEEKVVEVESQPAPLLQYFSYQTTERSTKGGINGPAKLRSKSPLKRVKKGSSAQAPILLSPESAMKQAQHQDFIFGTSSQLAREESPTYLRDLHEAMQASNVMFEDPFDDPFKDVVDEPSAVAPRGRLRLSSKKGGLWSAGARDAAGSLLDVEMVDITDSPTVIRQQTPPRVPATTAPIDDVWHDVEADNSVKETIPEHVLGTSSKPGPVEAAIRLQLQGSPAILSPTKTKSPKRSTQTGVKAAPTVNPVAKKGKASGDQMPDFGAYTMFQLQKQIASYHFKPIKSRDSMIAVLEKCWEGQHARTALGSLTTNTKPSAKSNKDKEEVHPEPKSPKGKGRPKKDTTSDIPTSPTKLKKTVGGRKKADADHSDDSDVPLSQVRKLNKSPKKPTGRTKKKTADDIYDSEPQLTHSPPRRRPSQIRSPPRALQLSPSFSTTDVLPASSQESQESQESLFKHITRAIKSLPPTKDPSKPTWYEKILLYDPIVLEDLTVWLNTGALGNVGWDGEVEPKIVKKWCEGRGICCLWKENLRGGSRSRY</sequence>
<feature type="region of interest" description="Disordered" evidence="10">
    <location>
        <begin position="576"/>
        <end position="609"/>
    </location>
</feature>
<dbReference type="RefSeq" id="XP_008088529.1">
    <property type="nucleotide sequence ID" value="XM_008090338.1"/>
</dbReference>
<organism evidence="11 12">
    <name type="scientific">Glarea lozoyensis (strain ATCC 20868 / MF5171)</name>
    <dbReference type="NCBI Taxonomy" id="1116229"/>
    <lineage>
        <taxon>Eukaryota</taxon>
        <taxon>Fungi</taxon>
        <taxon>Dikarya</taxon>
        <taxon>Ascomycota</taxon>
        <taxon>Pezizomycotina</taxon>
        <taxon>Leotiomycetes</taxon>
        <taxon>Helotiales</taxon>
        <taxon>Helotiaceae</taxon>
        <taxon>Glarea</taxon>
    </lineage>
</organism>
<comment type="similarity">
    <text evidence="2 9">Belongs to the SLX4 family.</text>
</comment>
<feature type="compositionally biased region" description="Basic residues" evidence="10">
    <location>
        <begin position="734"/>
        <end position="748"/>
    </location>
</feature>
<feature type="compositionally biased region" description="Low complexity" evidence="10">
    <location>
        <begin position="795"/>
        <end position="804"/>
    </location>
</feature>
<proteinExistence type="inferred from homology"/>
<comment type="PTM">
    <text evidence="9">Phosphorylated in response to DNA damage.</text>
</comment>
<comment type="function">
    <text evidence="9">Regulatory subunit of the SLX1-SLX4 structure-specific endonuclease that resolves DNA secondary structures generated during DNA repair and recombination. Has endonuclease activity towards branched DNA substrates, introducing single-strand cuts in duplex DNA close to junctions with ss-DNA.</text>
</comment>
<feature type="compositionally biased region" description="Polar residues" evidence="10">
    <location>
        <begin position="194"/>
        <end position="204"/>
    </location>
</feature>
<dbReference type="InterPro" id="IPR027784">
    <property type="entry name" value="Slx4_ascomycetes"/>
</dbReference>
<keyword evidence="3 9" id="KW-0597">Phosphoprotein</keyword>
<evidence type="ECO:0000256" key="9">
    <source>
        <dbReference type="HAMAP-Rule" id="MF_03110"/>
    </source>
</evidence>
<reference evidence="11 12" key="1">
    <citation type="journal article" date="2013" name="BMC Genomics">
        <title>Genomics-driven discovery of the pneumocandin biosynthetic gene cluster in the fungus Glarea lozoyensis.</title>
        <authorList>
            <person name="Chen L."/>
            <person name="Yue Q."/>
            <person name="Zhang X."/>
            <person name="Xiang M."/>
            <person name="Wang C."/>
            <person name="Li S."/>
            <person name="Che Y."/>
            <person name="Ortiz-Lopez F.J."/>
            <person name="Bills G.F."/>
            <person name="Liu X."/>
            <person name="An Z."/>
        </authorList>
    </citation>
    <scope>NUCLEOTIDE SEQUENCE [LARGE SCALE GENOMIC DNA]</scope>
    <source>
        <strain evidence="12">ATCC 20868 / MF5171</strain>
    </source>
</reference>
<evidence type="ECO:0000256" key="10">
    <source>
        <dbReference type="SAM" id="MobiDB-lite"/>
    </source>
</evidence>
<evidence type="ECO:0000256" key="5">
    <source>
        <dbReference type="ARBA" id="ARBA00023172"/>
    </source>
</evidence>
<dbReference type="OMA" id="SICCLWK"/>
<evidence type="ECO:0000256" key="4">
    <source>
        <dbReference type="ARBA" id="ARBA00022763"/>
    </source>
</evidence>
<feature type="compositionally biased region" description="Low complexity" evidence="10">
    <location>
        <begin position="117"/>
        <end position="128"/>
    </location>
</feature>
<dbReference type="GO" id="GO:0006260">
    <property type="term" value="P:DNA replication"/>
    <property type="evidence" value="ECO:0007669"/>
    <property type="project" value="InterPro"/>
</dbReference>
<evidence type="ECO:0000256" key="7">
    <source>
        <dbReference type="ARBA" id="ARBA00023242"/>
    </source>
</evidence>
<dbReference type="eggNOG" id="ENOG502S832">
    <property type="taxonomic scope" value="Eukaryota"/>
</dbReference>
<dbReference type="Proteomes" id="UP000016922">
    <property type="component" value="Unassembled WGS sequence"/>
</dbReference>
<evidence type="ECO:0000313" key="11">
    <source>
        <dbReference type="EMBL" id="EPE24441.1"/>
    </source>
</evidence>
<feature type="region of interest" description="Disordered" evidence="10">
    <location>
        <begin position="92"/>
        <end position="214"/>
    </location>
</feature>